<keyword evidence="3" id="KW-0547">Nucleotide-binding</keyword>
<evidence type="ECO:0000256" key="2">
    <source>
        <dbReference type="ARBA" id="ARBA00017144"/>
    </source>
</evidence>
<reference evidence="7" key="1">
    <citation type="journal article" date="2019" name="Int. J. Syst. Evol. Microbiol.">
        <title>The Global Catalogue of Microorganisms (GCM) 10K type strain sequencing project: providing services to taxonomists for standard genome sequencing and annotation.</title>
        <authorList>
            <consortium name="The Broad Institute Genomics Platform"/>
            <consortium name="The Broad Institute Genome Sequencing Center for Infectious Disease"/>
            <person name="Wu L."/>
            <person name="Ma J."/>
        </authorList>
    </citation>
    <scope>NUCLEOTIDE SEQUENCE [LARGE SCALE GENOMIC DNA]</scope>
    <source>
        <strain evidence="7">JCM 16013</strain>
    </source>
</reference>
<evidence type="ECO:0000313" key="7">
    <source>
        <dbReference type="Proteomes" id="UP001499854"/>
    </source>
</evidence>
<dbReference type="Gene3D" id="3.40.50.300">
    <property type="entry name" value="P-loop containing nucleotide triphosphate hydrolases"/>
    <property type="match status" value="1"/>
</dbReference>
<proteinExistence type="inferred from homology"/>
<keyword evidence="7" id="KW-1185">Reference proteome</keyword>
<comment type="similarity">
    <text evidence="1">Belongs to the thymidylate kinase family.</text>
</comment>
<dbReference type="PANTHER" id="PTHR10344">
    <property type="entry name" value="THYMIDYLATE KINASE"/>
    <property type="match status" value="1"/>
</dbReference>
<comment type="caution">
    <text evidence="6">The sequence shown here is derived from an EMBL/GenBank/DDBJ whole genome shotgun (WGS) entry which is preliminary data.</text>
</comment>
<keyword evidence="4" id="KW-0067">ATP-binding</keyword>
<dbReference type="RefSeq" id="WP_344656750.1">
    <property type="nucleotide sequence ID" value="NZ_BAAAQM010000009.1"/>
</dbReference>
<evidence type="ECO:0000256" key="4">
    <source>
        <dbReference type="ARBA" id="ARBA00022840"/>
    </source>
</evidence>
<dbReference type="Proteomes" id="UP001499854">
    <property type="component" value="Unassembled WGS sequence"/>
</dbReference>
<protein>
    <recommendedName>
        <fullName evidence="2">Thymidylate kinase</fullName>
    </recommendedName>
</protein>
<dbReference type="Pfam" id="PF02223">
    <property type="entry name" value="Thymidylate_kin"/>
    <property type="match status" value="1"/>
</dbReference>
<dbReference type="EMBL" id="BAAAQM010000009">
    <property type="protein sequence ID" value="GAA1963614.1"/>
    <property type="molecule type" value="Genomic_DNA"/>
</dbReference>
<accession>A0ABP5CIN5</accession>
<name>A0ABP5CIN5_9ACTN</name>
<dbReference type="InterPro" id="IPR027417">
    <property type="entry name" value="P-loop_NTPase"/>
</dbReference>
<dbReference type="InterPro" id="IPR039430">
    <property type="entry name" value="Thymidylate_kin-like_dom"/>
</dbReference>
<sequence length="201" mass="22725">MVREAVRLRPGALVVLEGLDRTGKSSQATRLQQLRWADPAPKFTHMPSGLTELTQAVYRLTEDTTIASPLARQLLHLACHAENLGPLQQVRRERAVVLDRWWWSTVAYGWHASHLAEHGVDYELFHGLIGTVWAGQNADTVFLFTTPHKRDDHNRQEVREAYDLLAAEHPAQTVRVPATDPAATTEFIVAALRERGLLEQW</sequence>
<organism evidence="6 7">
    <name type="scientific">Catenulispora subtropica</name>
    <dbReference type="NCBI Taxonomy" id="450798"/>
    <lineage>
        <taxon>Bacteria</taxon>
        <taxon>Bacillati</taxon>
        <taxon>Actinomycetota</taxon>
        <taxon>Actinomycetes</taxon>
        <taxon>Catenulisporales</taxon>
        <taxon>Catenulisporaceae</taxon>
        <taxon>Catenulispora</taxon>
    </lineage>
</organism>
<dbReference type="PANTHER" id="PTHR10344:SF4">
    <property type="entry name" value="UMP-CMP KINASE 2, MITOCHONDRIAL"/>
    <property type="match status" value="1"/>
</dbReference>
<evidence type="ECO:0000313" key="6">
    <source>
        <dbReference type="EMBL" id="GAA1963614.1"/>
    </source>
</evidence>
<evidence type="ECO:0000256" key="1">
    <source>
        <dbReference type="ARBA" id="ARBA00009776"/>
    </source>
</evidence>
<evidence type="ECO:0000256" key="3">
    <source>
        <dbReference type="ARBA" id="ARBA00022741"/>
    </source>
</evidence>
<feature type="domain" description="Thymidylate kinase-like" evidence="5">
    <location>
        <begin position="16"/>
        <end position="132"/>
    </location>
</feature>
<dbReference type="SUPFAM" id="SSF52540">
    <property type="entry name" value="P-loop containing nucleoside triphosphate hydrolases"/>
    <property type="match status" value="1"/>
</dbReference>
<evidence type="ECO:0000259" key="5">
    <source>
        <dbReference type="Pfam" id="PF02223"/>
    </source>
</evidence>
<gene>
    <name evidence="6" type="ORF">GCM10009838_20880</name>
</gene>